<dbReference type="NCBIfam" id="TIGR02605">
    <property type="entry name" value="CxxC_CxxC_SSSS"/>
    <property type="match status" value="1"/>
</dbReference>
<evidence type="ECO:0000313" key="3">
    <source>
        <dbReference type="EMBL" id="AFM25640.1"/>
    </source>
</evidence>
<evidence type="ECO:0000259" key="2">
    <source>
        <dbReference type="SMART" id="SM00834"/>
    </source>
</evidence>
<reference evidence="4" key="1">
    <citation type="submission" date="2012-06" db="EMBL/GenBank/DDBJ databases">
        <title>Complete sequence of chromosome of Desulfomonile tiedjei DSM 6799.</title>
        <authorList>
            <person name="Lucas S."/>
            <person name="Copeland A."/>
            <person name="Lapidus A."/>
            <person name="Glavina del Rio T."/>
            <person name="Dalin E."/>
            <person name="Tice H."/>
            <person name="Bruce D."/>
            <person name="Goodwin L."/>
            <person name="Pitluck S."/>
            <person name="Peters L."/>
            <person name="Ovchinnikova G."/>
            <person name="Zeytun A."/>
            <person name="Lu M."/>
            <person name="Kyrpides N."/>
            <person name="Mavromatis K."/>
            <person name="Ivanova N."/>
            <person name="Brettin T."/>
            <person name="Detter J.C."/>
            <person name="Han C."/>
            <person name="Larimer F."/>
            <person name="Land M."/>
            <person name="Hauser L."/>
            <person name="Markowitz V."/>
            <person name="Cheng J.-F."/>
            <person name="Hugenholtz P."/>
            <person name="Woyke T."/>
            <person name="Wu D."/>
            <person name="Spring S."/>
            <person name="Schroeder M."/>
            <person name="Brambilla E."/>
            <person name="Klenk H.-P."/>
            <person name="Eisen J.A."/>
        </authorList>
    </citation>
    <scope>NUCLEOTIDE SEQUENCE [LARGE SCALE GENOMIC DNA]</scope>
    <source>
        <strain evidence="4">ATCC 49306 / DSM 6799 / DCB-1</strain>
    </source>
</reference>
<dbReference type="HOGENOM" id="CLU_136025_3_1_7"/>
<dbReference type="PANTHER" id="PTHR34404:SF2">
    <property type="entry name" value="CONSERVED SERINE RICH PROTEIN"/>
    <property type="match status" value="1"/>
</dbReference>
<dbReference type="PANTHER" id="PTHR34404">
    <property type="entry name" value="REGULATORY PROTEIN, FMDB FAMILY"/>
    <property type="match status" value="1"/>
</dbReference>
<protein>
    <submittedName>
        <fullName evidence="3">Putative regulatory protein, FmdB family</fullName>
    </submittedName>
</protein>
<dbReference type="OrthoDB" id="9813321at2"/>
<dbReference type="SMART" id="SM00834">
    <property type="entry name" value="CxxC_CXXC_SSSS"/>
    <property type="match status" value="1"/>
</dbReference>
<dbReference type="EMBL" id="CP003360">
    <property type="protein sequence ID" value="AFM25640.1"/>
    <property type="molecule type" value="Genomic_DNA"/>
</dbReference>
<dbReference type="STRING" id="706587.Desti_2971"/>
<evidence type="ECO:0000313" key="4">
    <source>
        <dbReference type="Proteomes" id="UP000006055"/>
    </source>
</evidence>
<keyword evidence="4" id="KW-1185">Reference proteome</keyword>
<dbReference type="InterPro" id="IPR013429">
    <property type="entry name" value="Regulatory_FmdB_Zinc_ribbon"/>
</dbReference>
<dbReference type="Proteomes" id="UP000006055">
    <property type="component" value="Chromosome"/>
</dbReference>
<evidence type="ECO:0000256" key="1">
    <source>
        <dbReference type="SAM" id="MobiDB-lite"/>
    </source>
</evidence>
<sequence length="84" mass="9017">MPIYEYKCDKCGKEFERWQSISEPAVDKCSDCGGKACRLISHSSFVLKGSGWYVTDYARKGSSCPAPPTSSSSSDSSSGDSSSD</sequence>
<dbReference type="RefSeq" id="WP_014810777.1">
    <property type="nucleotide sequence ID" value="NC_018025.1"/>
</dbReference>
<organism evidence="3 4">
    <name type="scientific">Desulfomonile tiedjei (strain ATCC 49306 / DSM 6799 / DCB-1)</name>
    <dbReference type="NCBI Taxonomy" id="706587"/>
    <lineage>
        <taxon>Bacteria</taxon>
        <taxon>Pseudomonadati</taxon>
        <taxon>Thermodesulfobacteriota</taxon>
        <taxon>Desulfomonilia</taxon>
        <taxon>Desulfomonilales</taxon>
        <taxon>Desulfomonilaceae</taxon>
        <taxon>Desulfomonile</taxon>
    </lineage>
</organism>
<feature type="compositionally biased region" description="Low complexity" evidence="1">
    <location>
        <begin position="69"/>
        <end position="84"/>
    </location>
</feature>
<feature type="region of interest" description="Disordered" evidence="1">
    <location>
        <begin position="60"/>
        <end position="84"/>
    </location>
</feature>
<dbReference type="Pfam" id="PF09723">
    <property type="entry name" value="Zn_ribbon_8"/>
    <property type="match status" value="1"/>
</dbReference>
<dbReference type="AlphaFoldDB" id="I4C7U9"/>
<dbReference type="eggNOG" id="COG2331">
    <property type="taxonomic scope" value="Bacteria"/>
</dbReference>
<accession>I4C7U9</accession>
<dbReference type="KEGG" id="dti:Desti_2971"/>
<feature type="domain" description="Putative regulatory protein FmdB zinc ribbon" evidence="2">
    <location>
        <begin position="1"/>
        <end position="41"/>
    </location>
</feature>
<name>I4C7U9_DESTA</name>
<proteinExistence type="predicted"/>
<gene>
    <name evidence="3" type="ordered locus">Desti_2971</name>
</gene>
<dbReference type="Gene3D" id="2.20.28.10">
    <property type="match status" value="1"/>
</dbReference>